<organism evidence="4 5">
    <name type="scientific">Corynebacterium urogenitale</name>
    <dbReference type="NCBI Taxonomy" id="2487892"/>
    <lineage>
        <taxon>Bacteria</taxon>
        <taxon>Bacillati</taxon>
        <taxon>Actinomycetota</taxon>
        <taxon>Actinomycetes</taxon>
        <taxon>Mycobacteriales</taxon>
        <taxon>Corynebacteriaceae</taxon>
        <taxon>Corynebacterium</taxon>
    </lineage>
</organism>
<feature type="compositionally biased region" description="Acidic residues" evidence="1">
    <location>
        <begin position="330"/>
        <end position="339"/>
    </location>
</feature>
<dbReference type="KEGG" id="cuo:CUROG_07180"/>
<evidence type="ECO:0000313" key="5">
    <source>
        <dbReference type="Proteomes" id="UP000326711"/>
    </source>
</evidence>
<feature type="transmembrane region" description="Helical" evidence="2">
    <location>
        <begin position="24"/>
        <end position="46"/>
    </location>
</feature>
<sequence>MTESTRNRSRSKSRHAAVTSDRPLFPVWAPPLVMIAVTITGLVLAAETGTAPMAYFVLFAVACVVCTVLVESRGLFLTVAAQPLYFLIGALAIGWLSSQATAGNSSKTKLITAIYPTIEHFLWLLIPFLISVVIAVIRWRHYRRVLARRQREDVSARRRRRTSEDSNLATYSRSRRYSGNSAADSETDGDKGTLRGRADEEPSSSSGQRGMGSLSSRGESRRRAENSARSYRRHGGNSNSRSVEELIRRSEERRASRAERDRNSSAVSDRGGNGASDRTSSAVSDRGANGLTDNTGAENDRGRHDATGESQGRHYYRSRSPLPKKRAPYLDEEFTIEEN</sequence>
<name>A0A5J6ZBR2_9CORY</name>
<dbReference type="InterPro" id="IPR046672">
    <property type="entry name" value="DUF6542"/>
</dbReference>
<dbReference type="OrthoDB" id="4420269at2"/>
<feature type="region of interest" description="Disordered" evidence="1">
    <location>
        <begin position="153"/>
        <end position="339"/>
    </location>
</feature>
<feature type="domain" description="DUF6542" evidence="3">
    <location>
        <begin position="26"/>
        <end position="144"/>
    </location>
</feature>
<reference evidence="5" key="1">
    <citation type="submission" date="2019-10" db="EMBL/GenBank/DDBJ databases">
        <title>Complete genome sequence of Corynebacterium urogenitalis DSM 108747, isolated from the genital tract of a cow.</title>
        <authorList>
            <person name="Ruckert C."/>
            <person name="Ballas P."/>
            <person name="Wagener K."/>
            <person name="Drillich M."/>
            <person name="Kaempfer P."/>
            <person name="Busse H.-J."/>
            <person name="Ehling-Schulz M."/>
        </authorList>
    </citation>
    <scope>NUCLEOTIDE SEQUENCE [LARGE SCALE GENOMIC DNA]</scope>
    <source>
        <strain evidence="5">LMM 1652</strain>
    </source>
</reference>
<feature type="compositionally biased region" description="Polar residues" evidence="1">
    <location>
        <begin position="165"/>
        <end position="184"/>
    </location>
</feature>
<feature type="transmembrane region" description="Helical" evidence="2">
    <location>
        <begin position="121"/>
        <end position="139"/>
    </location>
</feature>
<feature type="compositionally biased region" description="Basic and acidic residues" evidence="1">
    <location>
        <begin position="298"/>
        <end position="307"/>
    </location>
</feature>
<dbReference type="AlphaFoldDB" id="A0A5J6ZBR2"/>
<evidence type="ECO:0000256" key="1">
    <source>
        <dbReference type="SAM" id="MobiDB-lite"/>
    </source>
</evidence>
<evidence type="ECO:0000259" key="3">
    <source>
        <dbReference type="Pfam" id="PF20177"/>
    </source>
</evidence>
<evidence type="ECO:0000313" key="4">
    <source>
        <dbReference type="EMBL" id="QFQ02789.1"/>
    </source>
</evidence>
<evidence type="ECO:0000256" key="2">
    <source>
        <dbReference type="SAM" id="Phobius"/>
    </source>
</evidence>
<keyword evidence="2" id="KW-1133">Transmembrane helix</keyword>
<feature type="compositionally biased region" description="Basic residues" evidence="1">
    <location>
        <begin position="314"/>
        <end position="327"/>
    </location>
</feature>
<keyword evidence="5" id="KW-1185">Reference proteome</keyword>
<dbReference type="Proteomes" id="UP000326711">
    <property type="component" value="Chromosome"/>
</dbReference>
<keyword evidence="2" id="KW-0812">Transmembrane</keyword>
<feature type="compositionally biased region" description="Basic and acidic residues" evidence="1">
    <location>
        <begin position="188"/>
        <end position="200"/>
    </location>
</feature>
<gene>
    <name evidence="4" type="ORF">CUROG_07180</name>
</gene>
<protein>
    <recommendedName>
        <fullName evidence="3">DUF6542 domain-containing protein</fullName>
    </recommendedName>
</protein>
<feature type="compositionally biased region" description="Basic and acidic residues" evidence="1">
    <location>
        <begin position="242"/>
        <end position="263"/>
    </location>
</feature>
<feature type="transmembrane region" description="Helical" evidence="2">
    <location>
        <begin position="52"/>
        <end position="72"/>
    </location>
</feature>
<accession>A0A5J6ZBR2</accession>
<dbReference type="Pfam" id="PF20177">
    <property type="entry name" value="DUF6542"/>
    <property type="match status" value="1"/>
</dbReference>
<proteinExistence type="predicted"/>
<dbReference type="RefSeq" id="WP_151903116.1">
    <property type="nucleotide sequence ID" value="NZ_CP045032.1"/>
</dbReference>
<dbReference type="EMBL" id="CP045032">
    <property type="protein sequence ID" value="QFQ02789.1"/>
    <property type="molecule type" value="Genomic_DNA"/>
</dbReference>
<feature type="transmembrane region" description="Helical" evidence="2">
    <location>
        <begin position="84"/>
        <end position="101"/>
    </location>
</feature>
<keyword evidence="2" id="KW-0472">Membrane</keyword>